<dbReference type="SUPFAM" id="SSF52172">
    <property type="entry name" value="CheY-like"/>
    <property type="match status" value="1"/>
</dbReference>
<gene>
    <name evidence="3" type="ORF">MNBD_BACTEROID04-20</name>
</gene>
<reference evidence="3" key="1">
    <citation type="submission" date="2018-06" db="EMBL/GenBank/DDBJ databases">
        <authorList>
            <person name="Zhirakovskaya E."/>
        </authorList>
    </citation>
    <scope>NUCLEOTIDE SEQUENCE</scope>
</reference>
<dbReference type="SMART" id="SM00448">
    <property type="entry name" value="REC"/>
    <property type="match status" value="1"/>
</dbReference>
<dbReference type="Gene3D" id="3.40.50.2300">
    <property type="match status" value="1"/>
</dbReference>
<dbReference type="AlphaFoldDB" id="A0A3B0U451"/>
<dbReference type="CDD" id="cd00156">
    <property type="entry name" value="REC"/>
    <property type="match status" value="1"/>
</dbReference>
<dbReference type="Pfam" id="PF00072">
    <property type="entry name" value="Response_reg"/>
    <property type="match status" value="1"/>
</dbReference>
<dbReference type="GO" id="GO:0000160">
    <property type="term" value="P:phosphorelay signal transduction system"/>
    <property type="evidence" value="ECO:0007669"/>
    <property type="project" value="InterPro"/>
</dbReference>
<dbReference type="PROSITE" id="PS50110">
    <property type="entry name" value="RESPONSE_REGULATORY"/>
    <property type="match status" value="1"/>
</dbReference>
<dbReference type="InterPro" id="IPR001789">
    <property type="entry name" value="Sig_transdc_resp-reg_receiver"/>
</dbReference>
<keyword evidence="1" id="KW-0597">Phosphoprotein</keyword>
<evidence type="ECO:0000259" key="2">
    <source>
        <dbReference type="PROSITE" id="PS50110"/>
    </source>
</evidence>
<accession>A0A3B0U451</accession>
<evidence type="ECO:0000256" key="1">
    <source>
        <dbReference type="ARBA" id="ARBA00022553"/>
    </source>
</evidence>
<feature type="domain" description="Response regulatory" evidence="2">
    <location>
        <begin position="4"/>
        <end position="121"/>
    </location>
</feature>
<sequence>MKKKVLLIEDDKIIRDTTSRILELANYRVKTAKNGFVGVQLAKSFLPDMLICDMLMPELDGFGVLQIVSKIPHLTCIPFVFLIEEKTTYADLRKGMELGADDFLSKPFEESELLRVIESRLKRVAAFKKNQESIFDPENPELHEKKSQNIKNITQFLQQKKVYSYKKGETIYCKGNLSNHVFLIKK</sequence>
<evidence type="ECO:0000313" key="3">
    <source>
        <dbReference type="EMBL" id="VAW25781.1"/>
    </source>
</evidence>
<dbReference type="PANTHER" id="PTHR44591:SF3">
    <property type="entry name" value="RESPONSE REGULATORY DOMAIN-CONTAINING PROTEIN"/>
    <property type="match status" value="1"/>
</dbReference>
<feature type="non-terminal residue" evidence="3">
    <location>
        <position position="186"/>
    </location>
</feature>
<organism evidence="3">
    <name type="scientific">hydrothermal vent metagenome</name>
    <dbReference type="NCBI Taxonomy" id="652676"/>
    <lineage>
        <taxon>unclassified sequences</taxon>
        <taxon>metagenomes</taxon>
        <taxon>ecological metagenomes</taxon>
    </lineage>
</organism>
<dbReference type="InterPro" id="IPR050595">
    <property type="entry name" value="Bact_response_regulator"/>
</dbReference>
<proteinExistence type="predicted"/>
<name>A0A3B0U451_9ZZZZ</name>
<dbReference type="PANTHER" id="PTHR44591">
    <property type="entry name" value="STRESS RESPONSE REGULATOR PROTEIN 1"/>
    <property type="match status" value="1"/>
</dbReference>
<protein>
    <recommendedName>
        <fullName evidence="2">Response regulatory domain-containing protein</fullName>
    </recommendedName>
</protein>
<dbReference type="EMBL" id="UOER01000502">
    <property type="protein sequence ID" value="VAW25781.1"/>
    <property type="molecule type" value="Genomic_DNA"/>
</dbReference>
<dbReference type="InterPro" id="IPR011006">
    <property type="entry name" value="CheY-like_superfamily"/>
</dbReference>